<sequence length="170" mass="18325">MAGCHNRCVSAPDHETAPDAAATAPSQVTDQPEVFRIGGLAYFGPIMMLVTALVLAGTSLAYLGWTLLVPFVVAFWMYRIRTVADADGVRAVGTFRTRAFAWTELTGLSFPRWGSVRAELADGSRVRLPAVSFRDLPRLSRTSAGRIPDPYAAKPDAPAASDDEPADRDD</sequence>
<accession>A0ABT1H235</accession>
<feature type="compositionally biased region" description="Acidic residues" evidence="1">
    <location>
        <begin position="161"/>
        <end position="170"/>
    </location>
</feature>
<keyword evidence="2" id="KW-0472">Membrane</keyword>
<proteinExistence type="predicted"/>
<evidence type="ECO:0000256" key="1">
    <source>
        <dbReference type="SAM" id="MobiDB-lite"/>
    </source>
</evidence>
<organism evidence="4 5">
    <name type="scientific">Williamsia serinedens</name>
    <dbReference type="NCBI Taxonomy" id="391736"/>
    <lineage>
        <taxon>Bacteria</taxon>
        <taxon>Bacillati</taxon>
        <taxon>Actinomycetota</taxon>
        <taxon>Actinomycetes</taxon>
        <taxon>Mycobacteriales</taxon>
        <taxon>Nocardiaceae</taxon>
        <taxon>Williamsia</taxon>
    </lineage>
</organism>
<dbReference type="Pfam" id="PF10756">
    <property type="entry name" value="bPH_6"/>
    <property type="match status" value="1"/>
</dbReference>
<gene>
    <name evidence="4" type="ORF">LX12_002244</name>
</gene>
<evidence type="ECO:0000313" key="5">
    <source>
        <dbReference type="Proteomes" id="UP001205740"/>
    </source>
</evidence>
<dbReference type="InterPro" id="IPR019692">
    <property type="entry name" value="CFP-6_PH"/>
</dbReference>
<comment type="caution">
    <text evidence="4">The sequence shown here is derived from an EMBL/GenBank/DDBJ whole genome shotgun (WGS) entry which is preliminary data.</text>
</comment>
<feature type="compositionally biased region" description="Low complexity" evidence="1">
    <location>
        <begin position="148"/>
        <end position="160"/>
    </location>
</feature>
<evidence type="ECO:0000256" key="2">
    <source>
        <dbReference type="SAM" id="Phobius"/>
    </source>
</evidence>
<feature type="domain" description="Low molecular weight protein antigen 6 PH" evidence="3">
    <location>
        <begin position="79"/>
        <end position="149"/>
    </location>
</feature>
<name>A0ABT1H235_9NOCA</name>
<feature type="region of interest" description="Disordered" evidence="1">
    <location>
        <begin position="141"/>
        <end position="170"/>
    </location>
</feature>
<evidence type="ECO:0000259" key="3">
    <source>
        <dbReference type="Pfam" id="PF10756"/>
    </source>
</evidence>
<feature type="transmembrane region" description="Helical" evidence="2">
    <location>
        <begin position="34"/>
        <end position="56"/>
    </location>
</feature>
<protein>
    <submittedName>
        <fullName evidence="4">PH domain-containing protein</fullName>
    </submittedName>
</protein>
<keyword evidence="2" id="KW-0812">Transmembrane</keyword>
<dbReference type="Proteomes" id="UP001205740">
    <property type="component" value="Unassembled WGS sequence"/>
</dbReference>
<feature type="transmembrane region" description="Helical" evidence="2">
    <location>
        <begin position="62"/>
        <end position="80"/>
    </location>
</feature>
<reference evidence="4 5" key="1">
    <citation type="submission" date="2022-06" db="EMBL/GenBank/DDBJ databases">
        <title>Genomic Encyclopedia of Archaeal and Bacterial Type Strains, Phase II (KMG-II): from individual species to whole genera.</title>
        <authorList>
            <person name="Goeker M."/>
        </authorList>
    </citation>
    <scope>NUCLEOTIDE SEQUENCE [LARGE SCALE GENOMIC DNA]</scope>
    <source>
        <strain evidence="4 5">DSM 45037</strain>
    </source>
</reference>
<dbReference type="EMBL" id="JAMTCG010000004">
    <property type="protein sequence ID" value="MCP2161049.1"/>
    <property type="molecule type" value="Genomic_DNA"/>
</dbReference>
<evidence type="ECO:0000313" key="4">
    <source>
        <dbReference type="EMBL" id="MCP2161049.1"/>
    </source>
</evidence>
<keyword evidence="2" id="KW-1133">Transmembrane helix</keyword>
<keyword evidence="5" id="KW-1185">Reference proteome</keyword>